<keyword evidence="1" id="KW-1185">Reference proteome</keyword>
<reference evidence="2" key="2">
    <citation type="submission" date="2015-08" db="UniProtKB">
        <authorList>
            <consortium name="WormBaseParasite"/>
        </authorList>
    </citation>
    <scope>IDENTIFICATION</scope>
</reference>
<evidence type="ECO:0000313" key="2">
    <source>
        <dbReference type="WBParaSite" id="SVE_1964300.1"/>
    </source>
</evidence>
<reference evidence="1" key="1">
    <citation type="submission" date="2014-07" db="EMBL/GenBank/DDBJ databases">
        <authorList>
            <person name="Martin A.A"/>
            <person name="De Silva N."/>
        </authorList>
    </citation>
    <scope>NUCLEOTIDE SEQUENCE</scope>
</reference>
<dbReference type="Proteomes" id="UP000035680">
    <property type="component" value="Unassembled WGS sequence"/>
</dbReference>
<name>A0A0K0G4I1_STRVS</name>
<evidence type="ECO:0000313" key="1">
    <source>
        <dbReference type="Proteomes" id="UP000035680"/>
    </source>
</evidence>
<protein>
    <submittedName>
        <fullName evidence="2">Transposase</fullName>
    </submittedName>
</protein>
<dbReference type="Gene3D" id="2.30.30.850">
    <property type="match status" value="1"/>
</dbReference>
<sequence>MFDRHGNMQLTSANIIPESKYKEEEKDWEETIKVIHQSWYELHQASWKVEKETLKFKLNIQEKDCVLRKRIIDKRGKKSPWYGSYQVIKLDQHQRILIKKGRQGTWIHASQLKKYEPEKETSLEGKKGDVNIIHV</sequence>
<dbReference type="WBParaSite" id="SVE_1964300.1">
    <property type="protein sequence ID" value="SVE_1964300.1"/>
    <property type="gene ID" value="SVE_1964300"/>
</dbReference>
<dbReference type="AlphaFoldDB" id="A0A0K0G4I1"/>
<accession>A0A0K0G4I1</accession>
<organism evidence="1 2">
    <name type="scientific">Strongyloides venezuelensis</name>
    <name type="common">Threadworm</name>
    <dbReference type="NCBI Taxonomy" id="75913"/>
    <lineage>
        <taxon>Eukaryota</taxon>
        <taxon>Metazoa</taxon>
        <taxon>Ecdysozoa</taxon>
        <taxon>Nematoda</taxon>
        <taxon>Chromadorea</taxon>
        <taxon>Rhabditida</taxon>
        <taxon>Tylenchina</taxon>
        <taxon>Panagrolaimomorpha</taxon>
        <taxon>Strongyloidoidea</taxon>
        <taxon>Strongyloididae</taxon>
        <taxon>Strongyloides</taxon>
    </lineage>
</organism>
<proteinExistence type="predicted"/>